<keyword evidence="4" id="KW-1185">Reference proteome</keyword>
<name>A0A9N9WHY6_9NEOP</name>
<sequence>MVGESNIKKRKKRHSKMLDDKKEVSVEVGGLEIEDEDQDNNGSKKKKKNKSDNSTVQKKRVYDTKDVSADAEGLEIEDEDNKGPKKKKKKKNKPDNSTVQSNKNKSIRQIKREKFAQRQAESLAAAKEQTKSECLNYLSQWKYHRQNWKFMKAKQVWLYKNKFSENLVPKESWSLLLEYFESAKGNIRNMLLDDANKIIKQMDDWTESQTSVDKNEEENEVTENELKKPSEAVYKRARDLIQFLQE</sequence>
<feature type="region of interest" description="Disordered" evidence="1">
    <location>
        <begin position="1"/>
        <end position="107"/>
    </location>
</feature>
<dbReference type="PANTHER" id="PTHR22306:SF2">
    <property type="entry name" value="CHROMOSOME 7 OPEN READING FRAME 50"/>
    <property type="match status" value="1"/>
</dbReference>
<dbReference type="PANTHER" id="PTHR22306">
    <property type="entry name" value="CHROMOSOME 7 OPEN READING FRAME 50"/>
    <property type="match status" value="1"/>
</dbReference>
<organism evidence="3 4">
    <name type="scientific">Diatraea saccharalis</name>
    <name type="common">sugarcane borer</name>
    <dbReference type="NCBI Taxonomy" id="40085"/>
    <lineage>
        <taxon>Eukaryota</taxon>
        <taxon>Metazoa</taxon>
        <taxon>Ecdysozoa</taxon>
        <taxon>Arthropoda</taxon>
        <taxon>Hexapoda</taxon>
        <taxon>Insecta</taxon>
        <taxon>Pterygota</taxon>
        <taxon>Neoptera</taxon>
        <taxon>Endopterygota</taxon>
        <taxon>Lepidoptera</taxon>
        <taxon>Glossata</taxon>
        <taxon>Ditrysia</taxon>
        <taxon>Pyraloidea</taxon>
        <taxon>Crambidae</taxon>
        <taxon>Crambinae</taxon>
        <taxon>Diatraea</taxon>
    </lineage>
</organism>
<evidence type="ECO:0000256" key="1">
    <source>
        <dbReference type="SAM" id="MobiDB-lite"/>
    </source>
</evidence>
<evidence type="ECO:0000313" key="4">
    <source>
        <dbReference type="Proteomes" id="UP001153714"/>
    </source>
</evidence>
<dbReference type="OrthoDB" id="10261563at2759"/>
<protein>
    <recommendedName>
        <fullName evidence="2">WKF domain-containing protein</fullName>
    </recommendedName>
</protein>
<dbReference type="Proteomes" id="UP001153714">
    <property type="component" value="Chromosome 6"/>
</dbReference>
<evidence type="ECO:0000313" key="3">
    <source>
        <dbReference type="EMBL" id="CAG9793759.1"/>
    </source>
</evidence>
<accession>A0A9N9WHY6</accession>
<feature type="domain" description="WKF" evidence="2">
    <location>
        <begin position="136"/>
        <end position="198"/>
    </location>
</feature>
<feature type="compositionally biased region" description="Polar residues" evidence="1">
    <location>
        <begin position="95"/>
        <end position="104"/>
    </location>
</feature>
<reference evidence="3" key="2">
    <citation type="submission" date="2022-10" db="EMBL/GenBank/DDBJ databases">
        <authorList>
            <consortium name="ENA_rothamsted_submissions"/>
            <consortium name="culmorum"/>
            <person name="King R."/>
        </authorList>
    </citation>
    <scope>NUCLEOTIDE SEQUENCE</scope>
</reference>
<dbReference type="Pfam" id="PF10180">
    <property type="entry name" value="WKF"/>
    <property type="match status" value="1"/>
</dbReference>
<evidence type="ECO:0000259" key="2">
    <source>
        <dbReference type="Pfam" id="PF10180"/>
    </source>
</evidence>
<feature type="region of interest" description="Disordered" evidence="1">
    <location>
        <begin position="206"/>
        <end position="227"/>
    </location>
</feature>
<dbReference type="InterPro" id="IPR019327">
    <property type="entry name" value="WKF"/>
</dbReference>
<gene>
    <name evidence="3" type="ORF">DIATSA_LOCUS11173</name>
</gene>
<dbReference type="AlphaFoldDB" id="A0A9N9WHY6"/>
<dbReference type="EMBL" id="OU893337">
    <property type="protein sequence ID" value="CAG9793759.1"/>
    <property type="molecule type" value="Genomic_DNA"/>
</dbReference>
<feature type="compositionally biased region" description="Basic and acidic residues" evidence="1">
    <location>
        <begin position="16"/>
        <end position="25"/>
    </location>
</feature>
<proteinExistence type="predicted"/>
<reference evidence="3" key="1">
    <citation type="submission" date="2021-12" db="EMBL/GenBank/DDBJ databases">
        <authorList>
            <person name="King R."/>
        </authorList>
    </citation>
    <scope>NUCLEOTIDE SEQUENCE</scope>
</reference>